<organism evidence="1 2">
    <name type="scientific">Rodentibacter pneumotropicus</name>
    <dbReference type="NCBI Taxonomy" id="758"/>
    <lineage>
        <taxon>Bacteria</taxon>
        <taxon>Pseudomonadati</taxon>
        <taxon>Pseudomonadota</taxon>
        <taxon>Gammaproteobacteria</taxon>
        <taxon>Pasteurellales</taxon>
        <taxon>Pasteurellaceae</taxon>
        <taxon>Rodentibacter</taxon>
    </lineage>
</organism>
<name>A0AAW5LA83_9PAST</name>
<gene>
    <name evidence="1" type="ORF">MUU45_000776</name>
</gene>
<proteinExistence type="predicted"/>
<evidence type="ECO:0000313" key="1">
    <source>
        <dbReference type="EMBL" id="MCQ9120958.1"/>
    </source>
</evidence>
<accession>A0AAW5LA83</accession>
<dbReference type="AlphaFoldDB" id="A0AAW5LA83"/>
<protein>
    <submittedName>
        <fullName evidence="1">Uncharacterized protein</fullName>
    </submittedName>
</protein>
<dbReference type="EMBL" id="JALJCU010000008">
    <property type="protein sequence ID" value="MCQ9120958.1"/>
    <property type="molecule type" value="Genomic_DNA"/>
</dbReference>
<keyword evidence="2" id="KW-1185">Reference proteome</keyword>
<comment type="caution">
    <text evidence="1">The sequence shown here is derived from an EMBL/GenBank/DDBJ whole genome shotgun (WGS) entry which is preliminary data.</text>
</comment>
<dbReference type="RefSeq" id="WP_077664417.1">
    <property type="nucleotide sequence ID" value="NZ_JALJCU010000008.1"/>
</dbReference>
<dbReference type="Proteomes" id="UP001206350">
    <property type="component" value="Unassembled WGS sequence"/>
</dbReference>
<sequence length="148" mass="16797">MGNIRTHSHIKTAQTQSNTEPRFTLNELFPTSTNIEVRKYPKRVIAWGLIGDETVSVHIAMVQSLGNPNWTLTDDCCPCPIEPSAVANVQHMPYKKCKQEVVLTADDPTLHIDDVGTYYFEYHGKNQVIIDHYDDPVIPKNRLCDCDL</sequence>
<reference evidence="1 2" key="1">
    <citation type="journal article" date="2022" name="Microbiol. Spectr.">
        <title>Microbiota of the Pregnant Mouse: Characterization of the Bacterial Communities in the Oral Cavity, Lung, Intestine, and Vagina through Culture and DNA Sequencing.</title>
        <authorList>
            <person name="Greenberg J.M."/>
            <person name="Romero R."/>
            <person name="Winters A.D."/>
            <person name="Galaz J."/>
            <person name="Garcia-Flores V."/>
            <person name="Arenas-Hernandez M."/>
            <person name="Panzer J."/>
            <person name="Shaffer Z."/>
            <person name="Kracht D.J."/>
            <person name="Gomez-Lopez N."/>
            <person name="Theis K.R."/>
        </authorList>
    </citation>
    <scope>NUCLEOTIDE SEQUENCE [LARGE SCALE GENOMIC DNA]</scope>
    <source>
        <strain evidence="1 2">MAC-C1-H1</strain>
    </source>
</reference>
<evidence type="ECO:0000313" key="2">
    <source>
        <dbReference type="Proteomes" id="UP001206350"/>
    </source>
</evidence>